<comment type="similarity">
    <text evidence="1">Belongs to the Gfo/Idh/MocA family.</text>
</comment>
<comment type="catalytic activity">
    <reaction evidence="5">
        <text>D-xylose + NADP(+) = D-xylono-1,5-lactone + NADPH + H(+)</text>
        <dbReference type="Rhea" id="RHEA:22000"/>
        <dbReference type="ChEBI" id="CHEBI:15378"/>
        <dbReference type="ChEBI" id="CHEBI:15867"/>
        <dbReference type="ChEBI" id="CHEBI:53455"/>
        <dbReference type="ChEBI" id="CHEBI:57783"/>
        <dbReference type="ChEBI" id="CHEBI:58349"/>
        <dbReference type="EC" id="1.1.1.179"/>
    </reaction>
</comment>
<dbReference type="EMBL" id="JANBVO010000076">
    <property type="protein sequence ID" value="KAJ9130908.1"/>
    <property type="molecule type" value="Genomic_DNA"/>
</dbReference>
<gene>
    <name evidence="8" type="ORF">NKR23_g11963</name>
</gene>
<name>A0AA38VD65_9PEZI</name>
<dbReference type="AlphaFoldDB" id="A0AA38VD65"/>
<dbReference type="PANTHER" id="PTHR22604:SF115">
    <property type="entry name" value="DIHYDRODIOL DEHYDROGENASE, PUTATIVE (AFU_ORTHOLOGUE AFUA_1G07520)-RELATED"/>
    <property type="match status" value="1"/>
</dbReference>
<dbReference type="InterPro" id="IPR000683">
    <property type="entry name" value="Gfo/Idh/MocA-like_OxRdtase_N"/>
</dbReference>
<organism evidence="8 9">
    <name type="scientific">Pleurostoma richardsiae</name>
    <dbReference type="NCBI Taxonomy" id="41990"/>
    <lineage>
        <taxon>Eukaryota</taxon>
        <taxon>Fungi</taxon>
        <taxon>Dikarya</taxon>
        <taxon>Ascomycota</taxon>
        <taxon>Pezizomycotina</taxon>
        <taxon>Sordariomycetes</taxon>
        <taxon>Sordariomycetidae</taxon>
        <taxon>Calosphaeriales</taxon>
        <taxon>Pleurostomataceae</taxon>
        <taxon>Pleurostoma</taxon>
    </lineage>
</organism>
<dbReference type="InterPro" id="IPR055170">
    <property type="entry name" value="GFO_IDH_MocA-like_dom"/>
</dbReference>
<accession>A0AA38VD65</accession>
<reference evidence="8" key="1">
    <citation type="submission" date="2022-07" db="EMBL/GenBank/DDBJ databases">
        <title>Fungi with potential for degradation of polypropylene.</title>
        <authorList>
            <person name="Gostincar C."/>
        </authorList>
    </citation>
    <scope>NUCLEOTIDE SEQUENCE</scope>
    <source>
        <strain evidence="8">EXF-13308</strain>
    </source>
</reference>
<evidence type="ECO:0000256" key="1">
    <source>
        <dbReference type="ARBA" id="ARBA00010928"/>
    </source>
</evidence>
<evidence type="ECO:0000313" key="8">
    <source>
        <dbReference type="EMBL" id="KAJ9130908.1"/>
    </source>
</evidence>
<evidence type="ECO:0000313" key="9">
    <source>
        <dbReference type="Proteomes" id="UP001174694"/>
    </source>
</evidence>
<dbReference type="InterPro" id="IPR036291">
    <property type="entry name" value="NAD(P)-bd_dom_sf"/>
</dbReference>
<dbReference type="GO" id="GO:0000166">
    <property type="term" value="F:nucleotide binding"/>
    <property type="evidence" value="ECO:0007669"/>
    <property type="project" value="InterPro"/>
</dbReference>
<evidence type="ECO:0000259" key="6">
    <source>
        <dbReference type="Pfam" id="PF01408"/>
    </source>
</evidence>
<dbReference type="InterPro" id="IPR050984">
    <property type="entry name" value="Gfo/Idh/MocA_domain"/>
</dbReference>
<dbReference type="Gene3D" id="3.30.360.10">
    <property type="entry name" value="Dihydrodipicolinate Reductase, domain 2"/>
    <property type="match status" value="1"/>
</dbReference>
<dbReference type="Gene3D" id="3.40.50.720">
    <property type="entry name" value="NAD(P)-binding Rossmann-like Domain"/>
    <property type="match status" value="1"/>
</dbReference>
<evidence type="ECO:0000256" key="3">
    <source>
        <dbReference type="ARBA" id="ARBA00038984"/>
    </source>
</evidence>
<evidence type="ECO:0000256" key="2">
    <source>
        <dbReference type="ARBA" id="ARBA00023002"/>
    </source>
</evidence>
<proteinExistence type="inferred from homology"/>
<keyword evidence="2" id="KW-0560">Oxidoreductase</keyword>
<protein>
    <recommendedName>
        <fullName evidence="3">D-xylose 1-dehydrogenase (NADP(+), D-xylono-1,5-lactone-forming)</fullName>
        <ecNumber evidence="3">1.1.1.179</ecNumber>
    </recommendedName>
    <alternativeName>
        <fullName evidence="4">D-xylose-NADP dehydrogenase</fullName>
    </alternativeName>
</protein>
<keyword evidence="9" id="KW-1185">Reference proteome</keyword>
<comment type="caution">
    <text evidence="8">The sequence shown here is derived from an EMBL/GenBank/DDBJ whole genome shotgun (WGS) entry which is preliminary data.</text>
</comment>
<sequence>MASTTPYTLRWGIMATGGIAHCFGKDLLLDPATRDVHDVRHEVSAAAASDSEDKAADFLREIGAPSTAKAFGSYSELVADPNVDIIYIATPNSHHFQNAMLALEAGKPVLCEKSLTVTSAQAHKLIEMARAKKLFFMEGVWIRFFPISIKIRELIEAGTIGTVFRVIADNSFGTDKPDGTVDWPDSHRMVNPDLAGGALLDLGIYSLTWIFQALYHVQPEAEKEAPNVLAAINKYHTGADETTSIILQFPKHKSHGICLTSLRVATNVDGMNTVGAAVRIQGSHGEIQVMDPVYRPVQYKVIQKDGGGKAEVVNYAIPTDESNWGHGMFWEADECARCIRDGKLESKTIPWSESLVIMETMDSTLKQGGVVYPELITTDVFDPKSSLNTGHR</sequence>
<evidence type="ECO:0000256" key="4">
    <source>
        <dbReference type="ARBA" id="ARBA00042988"/>
    </source>
</evidence>
<evidence type="ECO:0000256" key="5">
    <source>
        <dbReference type="ARBA" id="ARBA00049233"/>
    </source>
</evidence>
<dbReference type="SUPFAM" id="SSF51735">
    <property type="entry name" value="NAD(P)-binding Rossmann-fold domains"/>
    <property type="match status" value="1"/>
</dbReference>
<feature type="domain" description="GFO/IDH/MocA-like oxidoreductase" evidence="7">
    <location>
        <begin position="150"/>
        <end position="287"/>
    </location>
</feature>
<dbReference type="GO" id="GO:0047837">
    <property type="term" value="F:D-xylose 1-dehydrogenase (NADP+) activity"/>
    <property type="evidence" value="ECO:0007669"/>
    <property type="project" value="UniProtKB-EC"/>
</dbReference>
<dbReference type="EC" id="1.1.1.179" evidence="3"/>
<dbReference type="SUPFAM" id="SSF55347">
    <property type="entry name" value="Glyceraldehyde-3-phosphate dehydrogenase-like, C-terminal domain"/>
    <property type="match status" value="1"/>
</dbReference>
<feature type="domain" description="Gfo/Idh/MocA-like oxidoreductase N-terminal" evidence="6">
    <location>
        <begin position="37"/>
        <end position="138"/>
    </location>
</feature>
<evidence type="ECO:0000259" key="7">
    <source>
        <dbReference type="Pfam" id="PF22725"/>
    </source>
</evidence>
<dbReference type="Proteomes" id="UP001174694">
    <property type="component" value="Unassembled WGS sequence"/>
</dbReference>
<dbReference type="PANTHER" id="PTHR22604">
    <property type="entry name" value="OXIDOREDUCTASES"/>
    <property type="match status" value="1"/>
</dbReference>
<dbReference type="Pfam" id="PF01408">
    <property type="entry name" value="GFO_IDH_MocA"/>
    <property type="match status" value="1"/>
</dbReference>
<dbReference type="Pfam" id="PF22725">
    <property type="entry name" value="GFO_IDH_MocA_C3"/>
    <property type="match status" value="1"/>
</dbReference>